<evidence type="ECO:0000256" key="8">
    <source>
        <dbReference type="SAM" id="MobiDB-lite"/>
    </source>
</evidence>
<reference evidence="12" key="1">
    <citation type="submission" date="2020-05" db="UniProtKB">
        <authorList>
            <consortium name="EnsemblMetazoa"/>
        </authorList>
    </citation>
    <scope>IDENTIFICATION</scope>
    <source>
        <strain evidence="12">Jacobina</strain>
    </source>
</reference>
<dbReference type="PANTHER" id="PTHR24223:SF447">
    <property type="entry name" value="MULTIDRUG RESISTANCE-ASSOCIATED PROTEIN 5"/>
    <property type="match status" value="1"/>
</dbReference>
<dbReference type="VEuPathDB" id="VectorBase:LLONM1_005652"/>
<evidence type="ECO:0000256" key="6">
    <source>
        <dbReference type="ARBA" id="ARBA00022989"/>
    </source>
</evidence>
<feature type="transmembrane region" description="Helical" evidence="9">
    <location>
        <begin position="361"/>
        <end position="382"/>
    </location>
</feature>
<feature type="domain" description="ABC transporter" evidence="10">
    <location>
        <begin position="537"/>
        <end position="768"/>
    </location>
</feature>
<dbReference type="InterPro" id="IPR003439">
    <property type="entry name" value="ABC_transporter-like_ATP-bd"/>
</dbReference>
<dbReference type="SUPFAM" id="SSF52540">
    <property type="entry name" value="P-loop containing nucleoside triphosphate hydrolases"/>
    <property type="match status" value="2"/>
</dbReference>
<keyword evidence="7 9" id="KW-0472">Membrane</keyword>
<feature type="region of interest" description="Disordered" evidence="8">
    <location>
        <begin position="1"/>
        <end position="42"/>
    </location>
</feature>
<evidence type="ECO:0000256" key="3">
    <source>
        <dbReference type="ARBA" id="ARBA00022692"/>
    </source>
</evidence>
<proteinExistence type="predicted"/>
<dbReference type="EMBL" id="AJWK01024422">
    <property type="status" value="NOT_ANNOTATED_CDS"/>
    <property type="molecule type" value="Genomic_DNA"/>
</dbReference>
<feature type="compositionally biased region" description="Polar residues" evidence="8">
    <location>
        <begin position="31"/>
        <end position="40"/>
    </location>
</feature>
<dbReference type="InterPro" id="IPR003593">
    <property type="entry name" value="AAA+_ATPase"/>
</dbReference>
<feature type="transmembrane region" description="Helical" evidence="9">
    <location>
        <begin position="257"/>
        <end position="280"/>
    </location>
</feature>
<feature type="domain" description="ABC transmembrane type-1" evidence="11">
    <location>
        <begin position="181"/>
        <end position="496"/>
    </location>
</feature>
<comment type="subcellular location">
    <subcellularLocation>
        <location evidence="1">Membrane</location>
    </subcellularLocation>
</comment>
<protein>
    <recommendedName>
        <fullName evidence="14">Multidrug resistance-associated protein/mitoxantrone resistance protein</fullName>
    </recommendedName>
</protein>
<dbReference type="GO" id="GO:0016020">
    <property type="term" value="C:membrane"/>
    <property type="evidence" value="ECO:0007669"/>
    <property type="project" value="UniProtKB-SubCell"/>
</dbReference>
<keyword evidence="3 9" id="KW-0812">Transmembrane</keyword>
<dbReference type="InterPro" id="IPR036640">
    <property type="entry name" value="ABC1_TM_sf"/>
</dbReference>
<evidence type="ECO:0008006" key="14">
    <source>
        <dbReference type="Google" id="ProtNLM"/>
    </source>
</evidence>
<dbReference type="GO" id="GO:0016887">
    <property type="term" value="F:ATP hydrolysis activity"/>
    <property type="evidence" value="ECO:0007669"/>
    <property type="project" value="InterPro"/>
</dbReference>
<dbReference type="Pfam" id="PF00005">
    <property type="entry name" value="ABC_tran"/>
    <property type="match status" value="1"/>
</dbReference>
<keyword evidence="2" id="KW-0813">Transport</keyword>
<feature type="transmembrane region" description="Helical" evidence="9">
    <location>
        <begin position="965"/>
        <end position="984"/>
    </location>
</feature>
<dbReference type="Gene3D" id="1.20.1560.10">
    <property type="entry name" value="ABC transporter type 1, transmembrane domain"/>
    <property type="match status" value="2"/>
</dbReference>
<feature type="transmembrane region" description="Helical" evidence="9">
    <location>
        <begin position="180"/>
        <end position="201"/>
    </location>
</feature>
<keyword evidence="5" id="KW-0067">ATP-binding</keyword>
<accession>A0A1B0CR61</accession>
<dbReference type="InterPro" id="IPR050173">
    <property type="entry name" value="ABC_transporter_C-like"/>
</dbReference>
<keyword evidence="6 9" id="KW-1133">Transmembrane helix</keyword>
<feature type="transmembrane region" description="Helical" evidence="9">
    <location>
        <begin position="833"/>
        <end position="860"/>
    </location>
</feature>
<evidence type="ECO:0000256" key="7">
    <source>
        <dbReference type="ARBA" id="ARBA00023136"/>
    </source>
</evidence>
<evidence type="ECO:0000259" key="11">
    <source>
        <dbReference type="PROSITE" id="PS50929"/>
    </source>
</evidence>
<keyword evidence="4" id="KW-0547">Nucleotide-binding</keyword>
<dbReference type="SMART" id="SM00382">
    <property type="entry name" value="AAA"/>
    <property type="match status" value="1"/>
</dbReference>
<evidence type="ECO:0000313" key="12">
    <source>
        <dbReference type="EnsemblMetazoa" id="LLOJ007359-PA"/>
    </source>
</evidence>
<organism evidence="12 13">
    <name type="scientific">Lutzomyia longipalpis</name>
    <name type="common">Sand fly</name>
    <dbReference type="NCBI Taxonomy" id="7200"/>
    <lineage>
        <taxon>Eukaryota</taxon>
        <taxon>Metazoa</taxon>
        <taxon>Ecdysozoa</taxon>
        <taxon>Arthropoda</taxon>
        <taxon>Hexapoda</taxon>
        <taxon>Insecta</taxon>
        <taxon>Pterygota</taxon>
        <taxon>Neoptera</taxon>
        <taxon>Endopterygota</taxon>
        <taxon>Diptera</taxon>
        <taxon>Nematocera</taxon>
        <taxon>Psychodoidea</taxon>
        <taxon>Psychodidae</taxon>
        <taxon>Lutzomyia</taxon>
        <taxon>Lutzomyia</taxon>
    </lineage>
</organism>
<dbReference type="InterPro" id="IPR011527">
    <property type="entry name" value="ABC1_TM_dom"/>
</dbReference>
<feature type="transmembrane region" description="Helical" evidence="9">
    <location>
        <begin position="866"/>
        <end position="887"/>
    </location>
</feature>
<dbReference type="EnsemblMetazoa" id="LLOJ007359-RA">
    <property type="protein sequence ID" value="LLOJ007359-PA"/>
    <property type="gene ID" value="LLOJ007359"/>
</dbReference>
<feature type="transmembrane region" description="Helical" evidence="9">
    <location>
        <begin position="440"/>
        <end position="457"/>
    </location>
</feature>
<dbReference type="VEuPathDB" id="VectorBase:LLOJ007359"/>
<keyword evidence="13" id="KW-1185">Reference proteome</keyword>
<evidence type="ECO:0000256" key="2">
    <source>
        <dbReference type="ARBA" id="ARBA00022448"/>
    </source>
</evidence>
<feature type="transmembrane region" description="Helical" evidence="9">
    <location>
        <begin position="1049"/>
        <end position="1069"/>
    </location>
</feature>
<sequence length="1336" mass="151736">MTDNIPLTPERSVKSYDFGQNDSQENDKTNDSTITGTSIPMENLNLRPKKIERLPQASQQYVGNRSISRYGNAWSVLTPLSKSKAPSETLPIDSVGWLSNITFSWIHKYRVTRDMIKKRNNLPKHHQNLITGARQKMPHIDSVEVNGRRMKGQYRDELQIHGKSKGSMFRVALKFCRTRIIVATLFHFLAIFLAFIGPILFLNLSLHSMRYEHELESNRTAEELSRSSLLNATEDLFGNATRMQFQREVGIPVLNRVGFALGMALCFFLKTILLSTSNWINLRTAMRLRTGCLAAAFENVMKSVITHTIAPHQLMTLAMDESEHIVELITKGHRVFGTVLHLILTFIVAILLLSAPGMWPLFVVFGLLLLGIPLAKISTFHLRKSLSHLARKLTVVEEFCIYFRDIVIFGNQNTTKKNFLSAVEEEHSSMKWSSIFSTNFSGKLTSAMLLGGLYMMWCDPKVQTESIDVLTLVILYAFLVQNFISEFLQSLGAIFNGKAVMDKLRHICNIEVVNSTKQKPELYRVISIADNEFRWHTQEEKPNRKMNSLKEDVVLTVKEFYVASNQIVGITGPPKSGKTMLLYSILGHTKWVHGMKGLNKGVFQKRGKIAFFPENCALSLGSLKDNILMGDDFNDQLFYEAINGAQLNDILIRPGMEDEDIGSLELSASQLDKVTLAQAIYTKRNIILLDNPMSRYNETTDGDVFRLFNNFFNILRNQKKTVILSTQDHNFLALCGRIYIMDQCKVAAELNYHDLSSYADYENWSKNYAKMKNVVNAERLDGCNAAGISPLVNKDKRIVKGPYNGDQGASESSDQVLIEKEKKTKVLNNVGKFIFVSAFLAFVHFIISGSYVTLPGYIILAQILPIELWISLISFGFICVSFMMELIDRVYTSRISEKYSIKREKEKFELLLETSMNFLYNNSVSDLVFIFMENSFALLNAHRNIIHKITLILVATGYLTFTNPWAIIVIVLLSVGCTWIFFFFKTTVEDFYAKEFETRRKMCRHITNCVRTRAVHGNSSKAYKILCELLDENSTLQFIRKCTILHAQFLMNIFISVGFFSTCCLMLLLPNAPLDEQKLRYTYGILLYLIIAKNFQELLQSGVFDRVVAVENAAMVDNLVHDLETTKALDIVESVSDYSKSLSVSFMNLTCKPGSVRRLNIKDVHVNAGEKVGIMMDGSYLLVPLLGRVLSPQSGVIFFGQKDISSFPDNHFHKIVGFISSNLQPSSATILSIIDPYNERKEEDLMEALRYFELGQKISILPKQLNETISHLTPDEKQVLCLVKIWLERPIIVIVENPHPDALNKINSTINDSFKDVTVIKIATSQYQLISCNRIL</sequence>
<feature type="transmembrane region" description="Helical" evidence="9">
    <location>
        <begin position="335"/>
        <end position="355"/>
    </location>
</feature>
<dbReference type="InterPro" id="IPR027417">
    <property type="entry name" value="P-loop_NTPase"/>
</dbReference>
<evidence type="ECO:0000256" key="5">
    <source>
        <dbReference type="ARBA" id="ARBA00022840"/>
    </source>
</evidence>
<evidence type="ECO:0000256" key="1">
    <source>
        <dbReference type="ARBA" id="ARBA00004370"/>
    </source>
</evidence>
<evidence type="ECO:0000256" key="9">
    <source>
        <dbReference type="SAM" id="Phobius"/>
    </source>
</evidence>
<dbReference type="SUPFAM" id="SSF90123">
    <property type="entry name" value="ABC transporter transmembrane region"/>
    <property type="match status" value="2"/>
</dbReference>
<dbReference type="PANTHER" id="PTHR24223">
    <property type="entry name" value="ATP-BINDING CASSETTE SUB-FAMILY C"/>
    <property type="match status" value="1"/>
</dbReference>
<dbReference type="Proteomes" id="UP000092461">
    <property type="component" value="Unassembled WGS sequence"/>
</dbReference>
<dbReference type="GO" id="GO:0140359">
    <property type="term" value="F:ABC-type transporter activity"/>
    <property type="evidence" value="ECO:0007669"/>
    <property type="project" value="InterPro"/>
</dbReference>
<dbReference type="PROSITE" id="PS50893">
    <property type="entry name" value="ABC_TRANSPORTER_2"/>
    <property type="match status" value="1"/>
</dbReference>
<evidence type="ECO:0000313" key="13">
    <source>
        <dbReference type="Proteomes" id="UP000092461"/>
    </source>
</evidence>
<dbReference type="GO" id="GO:0005524">
    <property type="term" value="F:ATP binding"/>
    <property type="evidence" value="ECO:0007669"/>
    <property type="project" value="UniProtKB-KW"/>
</dbReference>
<dbReference type="PROSITE" id="PS50929">
    <property type="entry name" value="ABC_TM1F"/>
    <property type="match status" value="1"/>
</dbReference>
<evidence type="ECO:0000259" key="10">
    <source>
        <dbReference type="PROSITE" id="PS50893"/>
    </source>
</evidence>
<name>A0A1B0CR61_LUTLO</name>
<evidence type="ECO:0000256" key="4">
    <source>
        <dbReference type="ARBA" id="ARBA00022741"/>
    </source>
</evidence>
<dbReference type="Gene3D" id="3.40.50.300">
    <property type="entry name" value="P-loop containing nucleotide triphosphate hydrolases"/>
    <property type="match status" value="2"/>
</dbReference>
<feature type="transmembrane region" description="Helical" evidence="9">
    <location>
        <begin position="469"/>
        <end position="495"/>
    </location>
</feature>